<sequence>MDDAGDVNGVAERDRRSQRGPGAAFAGFLVSAAPLTCVVVAFGTSWVHGWRGGEYACAFLGVTLGSLVPGAGLAFARPPWRSVGTGLLLGGLLGVLAAVAGVVLVLVALSRWGQSS</sequence>
<evidence type="ECO:0000256" key="2">
    <source>
        <dbReference type="SAM" id="Phobius"/>
    </source>
</evidence>
<gene>
    <name evidence="3" type="ORF">J2S66_001237</name>
</gene>
<feature type="transmembrane region" description="Helical" evidence="2">
    <location>
        <begin position="23"/>
        <end position="43"/>
    </location>
</feature>
<accession>A0ABU1PQB8</accession>
<keyword evidence="2" id="KW-0472">Membrane</keyword>
<dbReference type="Proteomes" id="UP001268819">
    <property type="component" value="Unassembled WGS sequence"/>
</dbReference>
<evidence type="ECO:0000256" key="1">
    <source>
        <dbReference type="SAM" id="MobiDB-lite"/>
    </source>
</evidence>
<keyword evidence="2" id="KW-0812">Transmembrane</keyword>
<dbReference type="EMBL" id="JAVDSG010000001">
    <property type="protein sequence ID" value="MDR6592853.1"/>
    <property type="molecule type" value="Genomic_DNA"/>
</dbReference>
<protein>
    <recommendedName>
        <fullName evidence="5">SPW repeat-containing protein</fullName>
    </recommendedName>
</protein>
<reference evidence="3 4" key="1">
    <citation type="submission" date="2023-07" db="EMBL/GenBank/DDBJ databases">
        <title>Sequencing the genomes of 1000 actinobacteria strains.</title>
        <authorList>
            <person name="Klenk H.-P."/>
        </authorList>
    </citation>
    <scope>NUCLEOTIDE SEQUENCE [LARGE SCALE GENOMIC DNA]</scope>
    <source>
        <strain evidence="3 4">DSM 43749</strain>
    </source>
</reference>
<feature type="transmembrane region" description="Helical" evidence="2">
    <location>
        <begin position="55"/>
        <end position="75"/>
    </location>
</feature>
<dbReference type="RefSeq" id="WP_310304811.1">
    <property type="nucleotide sequence ID" value="NZ_BAAAXB010000001.1"/>
</dbReference>
<feature type="region of interest" description="Disordered" evidence="1">
    <location>
        <begin position="1"/>
        <end position="20"/>
    </location>
</feature>
<name>A0ABU1PQB8_9PSEU</name>
<comment type="caution">
    <text evidence="3">The sequence shown here is derived from an EMBL/GenBank/DDBJ whole genome shotgun (WGS) entry which is preliminary data.</text>
</comment>
<proteinExistence type="predicted"/>
<evidence type="ECO:0000313" key="4">
    <source>
        <dbReference type="Proteomes" id="UP001268819"/>
    </source>
</evidence>
<evidence type="ECO:0008006" key="5">
    <source>
        <dbReference type="Google" id="ProtNLM"/>
    </source>
</evidence>
<organism evidence="3 4">
    <name type="scientific">Saccharothrix longispora</name>
    <dbReference type="NCBI Taxonomy" id="33920"/>
    <lineage>
        <taxon>Bacteria</taxon>
        <taxon>Bacillati</taxon>
        <taxon>Actinomycetota</taxon>
        <taxon>Actinomycetes</taxon>
        <taxon>Pseudonocardiales</taxon>
        <taxon>Pseudonocardiaceae</taxon>
        <taxon>Saccharothrix</taxon>
    </lineage>
</organism>
<keyword evidence="4" id="KW-1185">Reference proteome</keyword>
<feature type="transmembrane region" description="Helical" evidence="2">
    <location>
        <begin position="87"/>
        <end position="109"/>
    </location>
</feature>
<keyword evidence="2" id="KW-1133">Transmembrane helix</keyword>
<evidence type="ECO:0000313" key="3">
    <source>
        <dbReference type="EMBL" id="MDR6592853.1"/>
    </source>
</evidence>